<dbReference type="GO" id="GO:0006281">
    <property type="term" value="P:DNA repair"/>
    <property type="evidence" value="ECO:0007669"/>
    <property type="project" value="TreeGrafter"/>
</dbReference>
<dbReference type="InterPro" id="IPR006439">
    <property type="entry name" value="HAD-SF_hydro_IA"/>
</dbReference>
<dbReference type="RefSeq" id="WP_093658715.1">
    <property type="nucleotide sequence ID" value="NZ_FOET01000005.1"/>
</dbReference>
<dbReference type="PANTHER" id="PTHR43434:SF1">
    <property type="entry name" value="PHOSPHOGLYCOLATE PHOSPHATASE"/>
    <property type="match status" value="1"/>
</dbReference>
<name>A0A1H9ECB0_9ACTN</name>
<reference evidence="1 2" key="1">
    <citation type="submission" date="2016-10" db="EMBL/GenBank/DDBJ databases">
        <authorList>
            <person name="de Groot N.N."/>
        </authorList>
    </citation>
    <scope>NUCLEOTIDE SEQUENCE [LARGE SCALE GENOMIC DNA]</scope>
    <source>
        <strain evidence="1 2">CGMCC 4.3519</strain>
    </source>
</reference>
<sequence length="230" mass="24644">MYDLISSAECVLFDFDGPVCRLFSGHPSAGIAQRMRDLVAEHGQERLLGEEARSTGDPQVVLRTVAAARPGGELAALLERALTEEEMRAAAVARPTPYADPLVQTLAATGRRLAVTTNNSARAAELYLTGRRLAPYFSGHIHGRRPDTRLLKPHPDCLHRALESTGTRPERALMIGDSPVDLLAAGAAGVRFLGYARNGGKAEQLREAGASHVVTSLQDVLTAVRTPTFG</sequence>
<dbReference type="Proteomes" id="UP000199055">
    <property type="component" value="Unassembled WGS sequence"/>
</dbReference>
<dbReference type="InterPro" id="IPR023214">
    <property type="entry name" value="HAD_sf"/>
</dbReference>
<dbReference type="NCBIfam" id="TIGR01549">
    <property type="entry name" value="HAD-SF-IA-v1"/>
    <property type="match status" value="1"/>
</dbReference>
<gene>
    <name evidence="1" type="ORF">SAMN05216481_10544</name>
</gene>
<dbReference type="Gene3D" id="3.40.50.1000">
    <property type="entry name" value="HAD superfamily/HAD-like"/>
    <property type="match status" value="1"/>
</dbReference>
<dbReference type="Pfam" id="PF00702">
    <property type="entry name" value="Hydrolase"/>
    <property type="match status" value="1"/>
</dbReference>
<keyword evidence="2" id="KW-1185">Reference proteome</keyword>
<dbReference type="GO" id="GO:0005829">
    <property type="term" value="C:cytosol"/>
    <property type="evidence" value="ECO:0007669"/>
    <property type="project" value="TreeGrafter"/>
</dbReference>
<dbReference type="STRING" id="403935.SAMN05216481_10544"/>
<protein>
    <submittedName>
        <fullName evidence="1">Haloacid dehalogenase superfamily, subfamily IA, variant 3 with third motif having DD or ED/haloacid dehalogenase superfamily, subfamily IA, variant 1 with third motif having Dx(3-4)D or Dx(3-4)E</fullName>
    </submittedName>
</protein>
<dbReference type="InterPro" id="IPR050155">
    <property type="entry name" value="HAD-like_hydrolase_sf"/>
</dbReference>
<organism evidence="1 2">
    <name type="scientific">Streptomyces radiopugnans</name>
    <dbReference type="NCBI Taxonomy" id="403935"/>
    <lineage>
        <taxon>Bacteria</taxon>
        <taxon>Bacillati</taxon>
        <taxon>Actinomycetota</taxon>
        <taxon>Actinomycetes</taxon>
        <taxon>Kitasatosporales</taxon>
        <taxon>Streptomycetaceae</taxon>
        <taxon>Streptomyces</taxon>
    </lineage>
</organism>
<dbReference type="SUPFAM" id="SSF56784">
    <property type="entry name" value="HAD-like"/>
    <property type="match status" value="1"/>
</dbReference>
<dbReference type="PANTHER" id="PTHR43434">
    <property type="entry name" value="PHOSPHOGLYCOLATE PHOSPHATASE"/>
    <property type="match status" value="1"/>
</dbReference>
<dbReference type="GO" id="GO:0008967">
    <property type="term" value="F:phosphoglycolate phosphatase activity"/>
    <property type="evidence" value="ECO:0007669"/>
    <property type="project" value="TreeGrafter"/>
</dbReference>
<evidence type="ECO:0000313" key="1">
    <source>
        <dbReference type="EMBL" id="SEQ23285.1"/>
    </source>
</evidence>
<dbReference type="AlphaFoldDB" id="A0A1H9ECB0"/>
<proteinExistence type="predicted"/>
<evidence type="ECO:0000313" key="2">
    <source>
        <dbReference type="Proteomes" id="UP000199055"/>
    </source>
</evidence>
<dbReference type="InterPro" id="IPR036412">
    <property type="entry name" value="HAD-like_sf"/>
</dbReference>
<accession>A0A1H9ECB0</accession>
<dbReference type="EMBL" id="FOET01000005">
    <property type="protein sequence ID" value="SEQ23285.1"/>
    <property type="molecule type" value="Genomic_DNA"/>
</dbReference>
<dbReference type="NCBIfam" id="TIGR01509">
    <property type="entry name" value="HAD-SF-IA-v3"/>
    <property type="match status" value="1"/>
</dbReference>